<feature type="transmembrane region" description="Helical" evidence="7">
    <location>
        <begin position="21"/>
        <end position="38"/>
    </location>
</feature>
<dbReference type="InterPro" id="IPR036188">
    <property type="entry name" value="FAD/NAD-bd_sf"/>
</dbReference>
<evidence type="ECO:0000256" key="1">
    <source>
        <dbReference type="ARBA" id="ARBA00023002"/>
    </source>
</evidence>
<organism evidence="9 10">
    <name type="scientific">Biomaibacter acetigenes</name>
    <dbReference type="NCBI Taxonomy" id="2316383"/>
    <lineage>
        <taxon>Bacteria</taxon>
        <taxon>Bacillati</taxon>
        <taxon>Bacillota</taxon>
        <taxon>Clostridia</taxon>
        <taxon>Thermosediminibacterales</taxon>
        <taxon>Tepidanaerobacteraceae</taxon>
        <taxon>Biomaibacter</taxon>
    </lineage>
</organism>
<dbReference type="PANTHER" id="PTHR43073">
    <property type="entry name" value="DIHYDROPYRIMIDINE DEHYDROGENASE [NADP(+)]"/>
    <property type="match status" value="1"/>
</dbReference>
<feature type="domain" description="FAD/NAD(P)-binding" evidence="8">
    <location>
        <begin position="19"/>
        <end position="310"/>
    </location>
</feature>
<name>A0A3G2R266_9FIRM</name>
<dbReference type="Proteomes" id="UP000280960">
    <property type="component" value="Chromosome"/>
</dbReference>
<dbReference type="AlphaFoldDB" id="A0A3G2R266"/>
<protein>
    <recommendedName>
        <fullName evidence="6">dihydrouracil dehydrogenase (NAD(+))</fullName>
        <ecNumber evidence="6">1.3.1.1</ecNumber>
    </recommendedName>
</protein>
<evidence type="ECO:0000256" key="4">
    <source>
        <dbReference type="ARBA" id="ARBA00049578"/>
    </source>
</evidence>
<proteinExistence type="predicted"/>
<dbReference type="InterPro" id="IPR023753">
    <property type="entry name" value="FAD/NAD-binding_dom"/>
</dbReference>
<evidence type="ECO:0000256" key="2">
    <source>
        <dbReference type="ARBA" id="ARBA00047685"/>
    </source>
</evidence>
<evidence type="ECO:0000256" key="3">
    <source>
        <dbReference type="ARBA" id="ARBA00048792"/>
    </source>
</evidence>
<keyword evidence="10" id="KW-1185">Reference proteome</keyword>
<keyword evidence="7" id="KW-0812">Transmembrane</keyword>
<dbReference type="PRINTS" id="PR00368">
    <property type="entry name" value="FADPNR"/>
</dbReference>
<comment type="catalytic activity">
    <reaction evidence="3">
        <text>5,6-dihydrouracil + NAD(+) = uracil + NADH + H(+)</text>
        <dbReference type="Rhea" id="RHEA:20189"/>
        <dbReference type="ChEBI" id="CHEBI:15378"/>
        <dbReference type="ChEBI" id="CHEBI:15901"/>
        <dbReference type="ChEBI" id="CHEBI:17568"/>
        <dbReference type="ChEBI" id="CHEBI:57540"/>
        <dbReference type="ChEBI" id="CHEBI:57945"/>
        <dbReference type="EC" id="1.3.1.1"/>
    </reaction>
</comment>
<dbReference type="KEGG" id="bacg:D2962_01155"/>
<dbReference type="EC" id="1.3.1.1" evidence="6"/>
<accession>A0A3G2R266</accession>
<dbReference type="GO" id="GO:0004159">
    <property type="term" value="F:dihydropyrimidine dehydrogenase (NAD+) activity"/>
    <property type="evidence" value="ECO:0007669"/>
    <property type="project" value="UniProtKB-EC"/>
</dbReference>
<evidence type="ECO:0000256" key="6">
    <source>
        <dbReference type="ARBA" id="ARBA00049728"/>
    </source>
</evidence>
<sequence>MTRLRHGEKRLSKINLTGKKVAIIGGGPAGMTAAYYLAKKGYETEVYERRARAGGMLSYGIPKYRLPQYIVDNEIEILKEIGGIKVYTNSNIKSVDDLKGKNYDAILIAIGATRGKRPPAYNKQWKNALDAVDFCKMACEGLTPKLGDTVTVYGGGNVGFDCARTAKKMGVGTVRIVCMEARDKMLADPEEINSALEENIEILTSRVITNIEESGDAVKSLSLSSIKSFKFTENGLELDMEENSAMTLTTDTLIFATGQQPELDDSFGIELVKSSFAKVDGMMKTNREGVFAAGDVIYGTKSVVDAIASGRQAAINIDKYLGGDGNIEETLFEREKLNPRIGTIDGFSKLARIDHFKNACDANAESIRCLQCDLRLDIQKVKYWVDAHFKSVKGVIK</sequence>
<reference evidence="9 10" key="1">
    <citation type="submission" date="2018-10" db="EMBL/GenBank/DDBJ databases">
        <authorList>
            <person name="Zhang X."/>
        </authorList>
    </citation>
    <scope>NUCLEOTIDE SEQUENCE [LARGE SCALE GENOMIC DNA]</scope>
    <source>
        <strain evidence="9 10">SK-G1</strain>
    </source>
</reference>
<comment type="catalytic activity">
    <reaction evidence="2">
        <text>5,6-dihydrothymine + NAD(+) = thymine + NADH + H(+)</text>
        <dbReference type="Rhea" id="RHEA:28791"/>
        <dbReference type="ChEBI" id="CHEBI:15378"/>
        <dbReference type="ChEBI" id="CHEBI:17821"/>
        <dbReference type="ChEBI" id="CHEBI:27468"/>
        <dbReference type="ChEBI" id="CHEBI:57540"/>
        <dbReference type="ChEBI" id="CHEBI:57945"/>
        <dbReference type="EC" id="1.3.1.1"/>
    </reaction>
</comment>
<dbReference type="PRINTS" id="PR00469">
    <property type="entry name" value="PNDRDTASEII"/>
</dbReference>
<evidence type="ECO:0000256" key="5">
    <source>
        <dbReference type="ARBA" id="ARBA00049714"/>
    </source>
</evidence>
<keyword evidence="7" id="KW-0472">Membrane</keyword>
<evidence type="ECO:0000256" key="7">
    <source>
        <dbReference type="SAM" id="Phobius"/>
    </source>
</evidence>
<dbReference type="Pfam" id="PF07992">
    <property type="entry name" value="Pyr_redox_2"/>
    <property type="match status" value="1"/>
</dbReference>
<gene>
    <name evidence="9" type="ORF">D2962_01155</name>
</gene>
<comment type="subunit">
    <text evidence="5">Heterotetramer of 2 PreA and 2 PreT subunits.</text>
</comment>
<dbReference type="EMBL" id="CP033169">
    <property type="protein sequence ID" value="AYO29395.1"/>
    <property type="molecule type" value="Genomic_DNA"/>
</dbReference>
<dbReference type="PANTHER" id="PTHR43073:SF2">
    <property type="entry name" value="DIHYDROPYRIMIDINE DEHYDROGENASE [NADP(+)]"/>
    <property type="match status" value="1"/>
</dbReference>
<keyword evidence="7" id="KW-1133">Transmembrane helix</keyword>
<dbReference type="SUPFAM" id="SSF51971">
    <property type="entry name" value="Nucleotide-binding domain"/>
    <property type="match status" value="1"/>
</dbReference>
<comment type="function">
    <text evidence="4">Involved in pyrimidine base degradation. Catalyzes physiologically the reduction of uracil to 5,6-dihydrouracil (DHU) by using NADH as a specific cosubstrate. It also catalyzes the reverse reaction and the reduction of thymine to 5,6-dihydrothymine (DHT).</text>
</comment>
<keyword evidence="1" id="KW-0560">Oxidoreductase</keyword>
<evidence type="ECO:0000313" key="10">
    <source>
        <dbReference type="Proteomes" id="UP000280960"/>
    </source>
</evidence>
<evidence type="ECO:0000259" key="8">
    <source>
        <dbReference type="Pfam" id="PF07992"/>
    </source>
</evidence>
<evidence type="ECO:0000313" key="9">
    <source>
        <dbReference type="EMBL" id="AYO29395.1"/>
    </source>
</evidence>
<dbReference type="Gene3D" id="3.50.50.60">
    <property type="entry name" value="FAD/NAD(P)-binding domain"/>
    <property type="match status" value="2"/>
</dbReference>